<evidence type="ECO:0000259" key="2">
    <source>
        <dbReference type="PROSITE" id="PS51181"/>
    </source>
</evidence>
<dbReference type="SUPFAM" id="SSF52799">
    <property type="entry name" value="(Phosphotyrosine protein) phosphatases II"/>
    <property type="match status" value="1"/>
</dbReference>
<sequence length="375" mass="42163">MLCFRSGSSEKVTCYGTPKGERRKKTKKSVSESKLKGIQKSDMSGDRGVDYTQISSRIIALTFPTTGSDSAYRSSVKEISETLKKGFGDKYKIFNVSQKRSDLGRSNVGAVVELGWPDQLAPPLDKLCSICKQIETWLNANSENLAVIHCKGWRSRAAIVIASYMHYINICASEETVADRFSMQMFSEKYLGIDGQPSHKRYVKYFANLLSGITKVNTTPIFLTQTTLYRMNSKSVVLKIYERMKPVYSTGQITLKEVSRVDLENGGLSLRGDVLVKCFEKSSSQDRILLFQCQFNTCALNLDPTSPILRFFKDELDLISQDKFDSQASIEFSFLLEPPKNGSVKKQGHIHQTVADFSRADSYENFDRPEGGLKN</sequence>
<dbReference type="InterPro" id="IPR035892">
    <property type="entry name" value="C2_domain_sf"/>
</dbReference>
<dbReference type="AlphaFoldDB" id="A0A914C5M0"/>
<dbReference type="Gene3D" id="3.90.190.10">
    <property type="entry name" value="Protein tyrosine phosphatase superfamily"/>
    <property type="match status" value="1"/>
</dbReference>
<dbReference type="PROSITE" id="PS51181">
    <property type="entry name" value="PPASE_TENSIN"/>
    <property type="match status" value="1"/>
</dbReference>
<dbReference type="Pfam" id="PF10409">
    <property type="entry name" value="PTEN_C2"/>
    <property type="match status" value="1"/>
</dbReference>
<evidence type="ECO:0000313" key="4">
    <source>
        <dbReference type="Proteomes" id="UP000887540"/>
    </source>
</evidence>
<organism evidence="4 5">
    <name type="scientific">Acrobeloides nanus</name>
    <dbReference type="NCBI Taxonomy" id="290746"/>
    <lineage>
        <taxon>Eukaryota</taxon>
        <taxon>Metazoa</taxon>
        <taxon>Ecdysozoa</taxon>
        <taxon>Nematoda</taxon>
        <taxon>Chromadorea</taxon>
        <taxon>Rhabditida</taxon>
        <taxon>Tylenchina</taxon>
        <taxon>Cephalobomorpha</taxon>
        <taxon>Cephaloboidea</taxon>
        <taxon>Cephalobidae</taxon>
        <taxon>Acrobeloides</taxon>
    </lineage>
</organism>
<feature type="domain" description="Phosphatase tensin-type" evidence="2">
    <location>
        <begin position="40"/>
        <end position="213"/>
    </location>
</feature>
<feature type="region of interest" description="Disordered" evidence="1">
    <location>
        <begin position="14"/>
        <end position="41"/>
    </location>
</feature>
<dbReference type="GO" id="GO:0005925">
    <property type="term" value="C:focal adhesion"/>
    <property type="evidence" value="ECO:0007669"/>
    <property type="project" value="TreeGrafter"/>
</dbReference>
<dbReference type="InterPro" id="IPR051484">
    <property type="entry name" value="Tensin_PTEN_phosphatase"/>
</dbReference>
<name>A0A914C5M0_9BILA</name>
<feature type="domain" description="C2 tensin-type" evidence="3">
    <location>
        <begin position="218"/>
        <end position="337"/>
    </location>
</feature>
<keyword evidence="4" id="KW-1185">Reference proteome</keyword>
<evidence type="ECO:0000256" key="1">
    <source>
        <dbReference type="SAM" id="MobiDB-lite"/>
    </source>
</evidence>
<dbReference type="InterPro" id="IPR029023">
    <property type="entry name" value="Tensin_phosphatase"/>
</dbReference>
<dbReference type="InterPro" id="IPR029021">
    <property type="entry name" value="Prot-tyrosine_phosphatase-like"/>
</dbReference>
<dbReference type="InterPro" id="IPR014020">
    <property type="entry name" value="Tensin_C2-dom"/>
</dbReference>
<dbReference type="PANTHER" id="PTHR45734">
    <property type="entry name" value="TENSIN"/>
    <property type="match status" value="1"/>
</dbReference>
<protein>
    <submittedName>
        <fullName evidence="5">Tensin</fullName>
    </submittedName>
</protein>
<dbReference type="PANTHER" id="PTHR45734:SF10">
    <property type="entry name" value="BLISTERY, ISOFORM A"/>
    <property type="match status" value="1"/>
</dbReference>
<dbReference type="Proteomes" id="UP000887540">
    <property type="component" value="Unplaced"/>
</dbReference>
<accession>A0A914C5M0</accession>
<reference evidence="5" key="1">
    <citation type="submission" date="2022-11" db="UniProtKB">
        <authorList>
            <consortium name="WormBaseParasite"/>
        </authorList>
    </citation>
    <scope>IDENTIFICATION</scope>
</reference>
<evidence type="ECO:0000313" key="5">
    <source>
        <dbReference type="WBParaSite" id="ACRNAN_Path_33.g126.t1"/>
    </source>
</evidence>
<dbReference type="PROSITE" id="PS51182">
    <property type="entry name" value="C2_TENSIN"/>
    <property type="match status" value="1"/>
</dbReference>
<dbReference type="SUPFAM" id="SSF49562">
    <property type="entry name" value="C2 domain (Calcium/lipid-binding domain, CaLB)"/>
    <property type="match status" value="1"/>
</dbReference>
<dbReference type="Gene3D" id="2.60.40.1110">
    <property type="match status" value="1"/>
</dbReference>
<dbReference type="WBParaSite" id="ACRNAN_Path_33.g126.t1">
    <property type="protein sequence ID" value="ACRNAN_Path_33.g126.t1"/>
    <property type="gene ID" value="ACRNAN_Path_33.g126"/>
</dbReference>
<evidence type="ECO:0000259" key="3">
    <source>
        <dbReference type="PROSITE" id="PS51182"/>
    </source>
</evidence>
<dbReference type="SMART" id="SM01326">
    <property type="entry name" value="PTEN_C2"/>
    <property type="match status" value="1"/>
</dbReference>
<proteinExistence type="predicted"/>